<dbReference type="OrthoDB" id="1095452at2"/>
<proteinExistence type="predicted"/>
<dbReference type="AlphaFoldDB" id="A0A327QBD3"/>
<gene>
    <name evidence="1" type="ORF">LX64_03807</name>
</gene>
<sequence>MKAILTIISLVILLQLPCLAQRKLAKPIIDTTVVYSDCFVDTPPIFPGGEVELNKFLWKHLHWPVNDSVAGNFKGTFLVYFLVDRSGKASPYPIGTKNKQPFMIDLVKKMPLWTPAKKDGQFVNMEYCLRGCLEPQE</sequence>
<comment type="caution">
    <text evidence="1">The sequence shown here is derived from an EMBL/GenBank/DDBJ whole genome shotgun (WGS) entry which is preliminary data.</text>
</comment>
<dbReference type="EMBL" id="QLLL01000007">
    <property type="protein sequence ID" value="RAJ01591.1"/>
    <property type="molecule type" value="Genomic_DNA"/>
</dbReference>
<dbReference type="RefSeq" id="WP_111599227.1">
    <property type="nucleotide sequence ID" value="NZ_QLLL01000007.1"/>
</dbReference>
<evidence type="ECO:0000313" key="2">
    <source>
        <dbReference type="Proteomes" id="UP000249547"/>
    </source>
</evidence>
<protein>
    <recommendedName>
        <fullName evidence="3">TonB-like protein</fullName>
    </recommendedName>
</protein>
<accession>A0A327QBD3</accession>
<evidence type="ECO:0008006" key="3">
    <source>
        <dbReference type="Google" id="ProtNLM"/>
    </source>
</evidence>
<dbReference type="Proteomes" id="UP000249547">
    <property type="component" value="Unassembled WGS sequence"/>
</dbReference>
<keyword evidence="2" id="KW-1185">Reference proteome</keyword>
<organism evidence="1 2">
    <name type="scientific">Chitinophaga skermanii</name>
    <dbReference type="NCBI Taxonomy" id="331697"/>
    <lineage>
        <taxon>Bacteria</taxon>
        <taxon>Pseudomonadati</taxon>
        <taxon>Bacteroidota</taxon>
        <taxon>Chitinophagia</taxon>
        <taxon>Chitinophagales</taxon>
        <taxon>Chitinophagaceae</taxon>
        <taxon>Chitinophaga</taxon>
    </lineage>
</organism>
<name>A0A327QBD3_9BACT</name>
<reference evidence="1 2" key="1">
    <citation type="submission" date="2018-06" db="EMBL/GenBank/DDBJ databases">
        <title>Genomic Encyclopedia of Archaeal and Bacterial Type Strains, Phase II (KMG-II): from individual species to whole genera.</title>
        <authorList>
            <person name="Goeker M."/>
        </authorList>
    </citation>
    <scope>NUCLEOTIDE SEQUENCE [LARGE SCALE GENOMIC DNA]</scope>
    <source>
        <strain evidence="1 2">DSM 23857</strain>
    </source>
</reference>
<evidence type="ECO:0000313" key="1">
    <source>
        <dbReference type="EMBL" id="RAJ01591.1"/>
    </source>
</evidence>